<dbReference type="GO" id="GO:0098809">
    <property type="term" value="F:nitrite reductase activity"/>
    <property type="evidence" value="ECO:0007669"/>
    <property type="project" value="InterPro"/>
</dbReference>
<evidence type="ECO:0000256" key="8">
    <source>
        <dbReference type="ARBA" id="ARBA00023063"/>
    </source>
</evidence>
<keyword evidence="7" id="KW-0411">Iron-sulfur</keyword>
<dbReference type="FunFam" id="3.50.50.60:FF:000033">
    <property type="entry name" value="Nitrite reductase [NAD(P)H], large subunit"/>
    <property type="match status" value="1"/>
</dbReference>
<dbReference type="Gene3D" id="3.30.390.30">
    <property type="match status" value="1"/>
</dbReference>
<keyword evidence="3" id="KW-0001">2Fe-2S</keyword>
<evidence type="ECO:0000259" key="10">
    <source>
        <dbReference type="Pfam" id="PF01077"/>
    </source>
</evidence>
<dbReference type="Gene3D" id="3.50.50.60">
    <property type="entry name" value="FAD/NAD(P)-binding domain"/>
    <property type="match status" value="2"/>
</dbReference>
<dbReference type="GO" id="GO:0020037">
    <property type="term" value="F:heme binding"/>
    <property type="evidence" value="ECO:0007669"/>
    <property type="project" value="InterPro"/>
</dbReference>
<dbReference type="SUPFAM" id="SSF56014">
    <property type="entry name" value="Nitrite and sulphite reductase 4Fe-4S domain-like"/>
    <property type="match status" value="1"/>
</dbReference>
<protein>
    <submittedName>
        <fullName evidence="14">Nitrite reductase</fullName>
    </submittedName>
</protein>
<dbReference type="SUPFAM" id="SSF51905">
    <property type="entry name" value="FAD/NAD(P)-binding domain"/>
    <property type="match status" value="2"/>
</dbReference>
<dbReference type="PANTHER" id="PTHR43429">
    <property type="entry name" value="PYRIDINE NUCLEOTIDE-DISULFIDE OXIDOREDUCTASE DOMAIN-CONTAINING"/>
    <property type="match status" value="1"/>
</dbReference>
<keyword evidence="5" id="KW-0274">FAD</keyword>
<evidence type="ECO:0000256" key="3">
    <source>
        <dbReference type="ARBA" id="ARBA00022714"/>
    </source>
</evidence>
<dbReference type="Pfam" id="PF04324">
    <property type="entry name" value="Fer2_BFD"/>
    <property type="match status" value="2"/>
</dbReference>
<dbReference type="GO" id="GO:0051537">
    <property type="term" value="F:2 iron, 2 sulfur cluster binding"/>
    <property type="evidence" value="ECO:0007669"/>
    <property type="project" value="UniProtKB-KW"/>
</dbReference>
<dbReference type="InterPro" id="IPR012744">
    <property type="entry name" value="Nitri_red_NirB"/>
</dbReference>
<keyword evidence="4" id="KW-0479">Metal-binding</keyword>
<dbReference type="PANTHER" id="PTHR43429:SF3">
    <property type="entry name" value="NITRITE REDUCTASE [NAD(P)H]"/>
    <property type="match status" value="1"/>
</dbReference>
<feature type="domain" description="BFD-like [2Fe-2S]-binding" evidence="11">
    <location>
        <begin position="414"/>
        <end position="462"/>
    </location>
</feature>
<dbReference type="OrthoDB" id="9792592at2"/>
<dbReference type="CDD" id="cd19944">
    <property type="entry name" value="NirB_Fer2_BFD-like_2"/>
    <property type="match status" value="1"/>
</dbReference>
<dbReference type="Gene3D" id="1.10.10.1100">
    <property type="entry name" value="BFD-like [2Fe-2S]-binding domain"/>
    <property type="match status" value="1"/>
</dbReference>
<evidence type="ECO:0000256" key="6">
    <source>
        <dbReference type="ARBA" id="ARBA00023004"/>
    </source>
</evidence>
<dbReference type="GO" id="GO:0042128">
    <property type="term" value="P:nitrate assimilation"/>
    <property type="evidence" value="ECO:0007669"/>
    <property type="project" value="UniProtKB-KW"/>
</dbReference>
<evidence type="ECO:0000256" key="9">
    <source>
        <dbReference type="ARBA" id="ARBA00034078"/>
    </source>
</evidence>
<feature type="domain" description="BFD-like [2Fe-2S]-binding" evidence="11">
    <location>
        <begin position="485"/>
        <end position="535"/>
    </location>
</feature>
<comment type="cofactor">
    <cofactor evidence="9">
        <name>[2Fe-2S] cluster</name>
        <dbReference type="ChEBI" id="CHEBI:190135"/>
    </cofactor>
</comment>
<dbReference type="GO" id="GO:0046872">
    <property type="term" value="F:metal ion binding"/>
    <property type="evidence" value="ECO:0007669"/>
    <property type="project" value="UniProtKB-KW"/>
</dbReference>
<dbReference type="InterPro" id="IPR041854">
    <property type="entry name" value="BFD-like_2Fe2S-bd_dom_sf"/>
</dbReference>
<feature type="domain" description="FAD/NAD(P)-binding" evidence="12">
    <location>
        <begin position="4"/>
        <end position="280"/>
    </location>
</feature>
<dbReference type="Pfam" id="PF01077">
    <property type="entry name" value="NIR_SIR"/>
    <property type="match status" value="1"/>
</dbReference>
<evidence type="ECO:0000256" key="7">
    <source>
        <dbReference type="ARBA" id="ARBA00023014"/>
    </source>
</evidence>
<sequence length="733" mass="79274">MMKKLVIVGNGMAGIKCVEEILDLEPDQFQITIFGAEPRPGYNRVLLSKMLQDESSFEHIVTHNWAWYEENGVRLYAGERVCGIDIAARTVETESGIKEPYDMLILATGSLPFIPSIPGARKQGVIAFRNVGDCETMAEYAKTYEKATVIGGGLLGLEAAQGLLNLGMEVEVVHNAQYLMNRQLDRAAAVLLQRELEQQGMRFHLAKKTVNIMGRNRAQGLMFSDGNRLETDLVVLAVGIRPNIELAQGSGLKVNHAIVVDDYMRTSIPGIYAVGECAEHRGISYGLVAPLYEQCKVLAKVICGRETAPYEGSVPYAQLKVAGIQVFSAGDIREEGNETAVMEYDGIRGIYKKVMMRNSAVTGAILFGDTAESTSLLGMVRRGAPVAELATQDKGKGVSRAEEEAAKLSDEETVCACNGVSKGTILRAITIDKLKTVDEVKSRTKASASCGGCRPLVAALLKNGSSLSGISGAVAAPAVQEAVPVCGCTHYDHDSLKTAMMTAQCRTPVEVVSRLGWTRQQGCGFCRPAVLYYLESLGLRDRSASGQWVGDVAIQAAVQHSGESASTSLCFVNFMDLNGESQLISESIQIDGEAFAEVAWLKERLSAVWGRRALPAPIAVAVCPGPEYPGGVLVHDIGLSRSPAGWEVYAGGHAEHPVRQGRLIGVEENTEEAVLMAAACLQMYRYNARYGEKMWEWIERTDILVLRENVLDAALRSELAGSLCVDKAERVTG</sequence>
<dbReference type="KEGG" id="pkb:B4V02_09325"/>
<keyword evidence="8" id="KW-0534">Nitrate assimilation</keyword>
<evidence type="ECO:0000259" key="11">
    <source>
        <dbReference type="Pfam" id="PF04324"/>
    </source>
</evidence>
<evidence type="ECO:0000256" key="4">
    <source>
        <dbReference type="ARBA" id="ARBA00022723"/>
    </source>
</evidence>
<reference evidence="14 15" key="1">
    <citation type="submission" date="2017-03" db="EMBL/GenBank/DDBJ databases">
        <title>Complete genome sequence of Paenibacillus Kribbensis producing bioflocculants.</title>
        <authorList>
            <person name="Lee H.-G."/>
            <person name="Oh H.-M."/>
        </authorList>
    </citation>
    <scope>NUCLEOTIDE SEQUENCE [LARGE SCALE GENOMIC DNA]</scope>
    <source>
        <strain evidence="14 15">AM49</strain>
    </source>
</reference>
<dbReference type="InterPro" id="IPR007419">
    <property type="entry name" value="BFD-like_2Fe2S-bd_dom"/>
</dbReference>
<evidence type="ECO:0000256" key="5">
    <source>
        <dbReference type="ARBA" id="ARBA00022827"/>
    </source>
</evidence>
<keyword evidence="6" id="KW-0408">Iron</keyword>
<dbReference type="InterPro" id="IPR016156">
    <property type="entry name" value="FAD/NAD-linked_Rdtase_dimer_sf"/>
</dbReference>
<organism evidence="14 15">
    <name type="scientific">Paenibacillus kribbensis</name>
    <dbReference type="NCBI Taxonomy" id="172713"/>
    <lineage>
        <taxon>Bacteria</taxon>
        <taxon>Bacillati</taxon>
        <taxon>Bacillota</taxon>
        <taxon>Bacilli</taxon>
        <taxon>Bacillales</taxon>
        <taxon>Paenibacillaceae</taxon>
        <taxon>Paenibacillus</taxon>
    </lineage>
</organism>
<dbReference type="InterPro" id="IPR041575">
    <property type="entry name" value="Rubredoxin_C"/>
</dbReference>
<dbReference type="InterPro" id="IPR050260">
    <property type="entry name" value="FAD-bd_OxRdtase"/>
</dbReference>
<dbReference type="InterPro" id="IPR023753">
    <property type="entry name" value="FAD/NAD-binding_dom"/>
</dbReference>
<accession>A0A222WM50</accession>
<dbReference type="STRING" id="172713.GCA_001705305_03871"/>
<dbReference type="Pfam" id="PF18267">
    <property type="entry name" value="Rubredoxin_C"/>
    <property type="match status" value="1"/>
</dbReference>
<keyword evidence="15" id="KW-1185">Reference proteome</keyword>
<evidence type="ECO:0000256" key="2">
    <source>
        <dbReference type="ARBA" id="ARBA00022630"/>
    </source>
</evidence>
<comment type="cofactor">
    <cofactor evidence="1">
        <name>FAD</name>
        <dbReference type="ChEBI" id="CHEBI:57692"/>
    </cofactor>
</comment>
<evidence type="ECO:0000259" key="13">
    <source>
        <dbReference type="Pfam" id="PF18267"/>
    </source>
</evidence>
<dbReference type="AlphaFoldDB" id="A0A222WM50"/>
<feature type="domain" description="NADH-rubredoxin oxidoreductase C-terminal" evidence="13">
    <location>
        <begin position="315"/>
        <end position="382"/>
    </location>
</feature>
<dbReference type="NCBIfam" id="TIGR02374">
    <property type="entry name" value="nitri_red_nirB"/>
    <property type="match status" value="1"/>
</dbReference>
<evidence type="ECO:0000259" key="12">
    <source>
        <dbReference type="Pfam" id="PF07992"/>
    </source>
</evidence>
<dbReference type="PRINTS" id="PR00368">
    <property type="entry name" value="FADPNR"/>
</dbReference>
<name>A0A222WM50_9BACL</name>
<evidence type="ECO:0000256" key="1">
    <source>
        <dbReference type="ARBA" id="ARBA00001974"/>
    </source>
</evidence>
<feature type="domain" description="Nitrite/sulphite reductase 4Fe-4S" evidence="10">
    <location>
        <begin position="603"/>
        <end position="710"/>
    </location>
</feature>
<dbReference type="GO" id="GO:0050661">
    <property type="term" value="F:NADP binding"/>
    <property type="evidence" value="ECO:0007669"/>
    <property type="project" value="InterPro"/>
</dbReference>
<dbReference type="InterPro" id="IPR036188">
    <property type="entry name" value="FAD/NAD-bd_sf"/>
</dbReference>
<dbReference type="Pfam" id="PF07992">
    <property type="entry name" value="Pyr_redox_2"/>
    <property type="match status" value="1"/>
</dbReference>
<dbReference type="CDD" id="cd19943">
    <property type="entry name" value="NirB_Fer2_BFD-like_1"/>
    <property type="match status" value="1"/>
</dbReference>
<dbReference type="InterPro" id="IPR045854">
    <property type="entry name" value="NO2/SO3_Rdtase_4Fe4S_sf"/>
</dbReference>
<dbReference type="Proteomes" id="UP000214666">
    <property type="component" value="Chromosome"/>
</dbReference>
<evidence type="ECO:0000313" key="15">
    <source>
        <dbReference type="Proteomes" id="UP000214666"/>
    </source>
</evidence>
<gene>
    <name evidence="14" type="ORF">B4V02_09325</name>
</gene>
<dbReference type="GO" id="GO:0050660">
    <property type="term" value="F:flavin adenine dinucleotide binding"/>
    <property type="evidence" value="ECO:0007669"/>
    <property type="project" value="InterPro"/>
</dbReference>
<dbReference type="RefSeq" id="WP_094154579.1">
    <property type="nucleotide sequence ID" value="NZ_CP020028.1"/>
</dbReference>
<dbReference type="Gene3D" id="3.30.413.10">
    <property type="entry name" value="Sulfite Reductase Hemoprotein, domain 1"/>
    <property type="match status" value="1"/>
</dbReference>
<dbReference type="FunFam" id="1.10.10.1100:FF:000002">
    <property type="entry name" value="Nitrite reductase large subunit"/>
    <property type="match status" value="1"/>
</dbReference>
<dbReference type="InterPro" id="IPR006067">
    <property type="entry name" value="NO2/SO3_Rdtase_4Fe4S_dom"/>
</dbReference>
<dbReference type="EMBL" id="CP020028">
    <property type="protein sequence ID" value="ASR46863.1"/>
    <property type="molecule type" value="Genomic_DNA"/>
</dbReference>
<evidence type="ECO:0000313" key="14">
    <source>
        <dbReference type="EMBL" id="ASR46863.1"/>
    </source>
</evidence>
<proteinExistence type="predicted"/>
<dbReference type="PRINTS" id="PR00411">
    <property type="entry name" value="PNDRDTASEI"/>
</dbReference>
<keyword evidence="2" id="KW-0285">Flavoprotein</keyword>